<keyword evidence="4" id="KW-1133">Transmembrane helix</keyword>
<evidence type="ECO:0000256" key="5">
    <source>
        <dbReference type="ARBA" id="ARBA00023136"/>
    </source>
</evidence>
<dbReference type="Gene3D" id="3.40.50.2000">
    <property type="entry name" value="Glycogen Phosphorylase B"/>
    <property type="match status" value="1"/>
</dbReference>
<keyword evidence="2" id="KW-0812">Transmembrane</keyword>
<proteinExistence type="predicted"/>
<evidence type="ECO:0000313" key="7">
    <source>
        <dbReference type="Proteomes" id="UP000226592"/>
    </source>
</evidence>
<dbReference type="AlphaFoldDB" id="A0A2D6M007"/>
<dbReference type="GO" id="GO:0004577">
    <property type="term" value="F:N-acetylglucosaminyldiphosphodolichol N-acetylglucosaminyltransferase activity"/>
    <property type="evidence" value="ECO:0007669"/>
    <property type="project" value="TreeGrafter"/>
</dbReference>
<dbReference type="EMBL" id="NZBU01000002">
    <property type="protein sequence ID" value="MAG21754.1"/>
    <property type="molecule type" value="Genomic_DNA"/>
</dbReference>
<evidence type="ECO:0000313" key="6">
    <source>
        <dbReference type="EMBL" id="MAG21754.1"/>
    </source>
</evidence>
<organism evidence="6 7">
    <name type="scientific">Candidatus Iainarchaeum sp</name>
    <dbReference type="NCBI Taxonomy" id="3101447"/>
    <lineage>
        <taxon>Archaea</taxon>
        <taxon>Candidatus Iainarchaeota</taxon>
        <taxon>Candidatus Iainarchaeia</taxon>
        <taxon>Candidatus Iainarchaeales</taxon>
        <taxon>Candidatus Iainarchaeaceae</taxon>
        <taxon>Candidatus Iainarchaeum</taxon>
    </lineage>
</organism>
<dbReference type="NCBIfam" id="NF041549">
    <property type="entry name" value="PssD"/>
    <property type="match status" value="1"/>
</dbReference>
<evidence type="ECO:0000256" key="1">
    <source>
        <dbReference type="ARBA" id="ARBA00004389"/>
    </source>
</evidence>
<dbReference type="Proteomes" id="UP000226592">
    <property type="component" value="Unassembled WGS sequence"/>
</dbReference>
<dbReference type="GO" id="GO:0006488">
    <property type="term" value="P:dolichol-linked oligosaccharide biosynthetic process"/>
    <property type="evidence" value="ECO:0007669"/>
    <property type="project" value="InterPro"/>
</dbReference>
<sequence length="148" mass="16802">MKICLACSAGGHLTELLQLEKAWKGKEHYFISDNRSNAVALSKKEKVYFVKCPRRNPLNLVINLFESFNLFLQEKPDVVISTGADTAIATCLLAKLFGKKVVFIESFCRIKEPSVSGKIMYRIADLFLVQWKENLKFFPKAEYAGSVF</sequence>
<gene>
    <name evidence="6" type="ORF">CL943_00415</name>
</gene>
<dbReference type="SUPFAM" id="SSF53756">
    <property type="entry name" value="UDP-Glycosyltransferase/glycogen phosphorylase"/>
    <property type="match status" value="1"/>
</dbReference>
<evidence type="ECO:0000256" key="3">
    <source>
        <dbReference type="ARBA" id="ARBA00022824"/>
    </source>
</evidence>
<comment type="subcellular location">
    <subcellularLocation>
        <location evidence="1">Endoplasmic reticulum membrane</location>
        <topology evidence="1">Single-pass membrane protein</topology>
    </subcellularLocation>
</comment>
<dbReference type="PANTHER" id="PTHR12154">
    <property type="entry name" value="GLYCOSYL TRANSFERASE-RELATED"/>
    <property type="match status" value="1"/>
</dbReference>
<dbReference type="PANTHER" id="PTHR12154:SF4">
    <property type="entry name" value="UDP-N-ACETYLGLUCOSAMINE TRANSFERASE SUBUNIT ALG14 HOMOLOG"/>
    <property type="match status" value="1"/>
</dbReference>
<dbReference type="Pfam" id="PF08660">
    <property type="entry name" value="Alg14"/>
    <property type="match status" value="1"/>
</dbReference>
<reference evidence="7" key="1">
    <citation type="submission" date="2017-09" db="EMBL/GenBank/DDBJ databases">
        <title>The Reconstruction of 2,631 Draft Metagenome-Assembled Genomes from the Global Oceans.</title>
        <authorList>
            <person name="Tully B.J."/>
            <person name="Graham E.D."/>
            <person name="Heidelberg J.F."/>
        </authorList>
    </citation>
    <scope>NUCLEOTIDE SEQUENCE [LARGE SCALE GENOMIC DNA]</scope>
</reference>
<comment type="caution">
    <text evidence="6">The sequence shown here is derived from an EMBL/GenBank/DDBJ whole genome shotgun (WGS) entry which is preliminary data.</text>
</comment>
<accession>A0A2D6M007</accession>
<evidence type="ECO:0000256" key="4">
    <source>
        <dbReference type="ARBA" id="ARBA00022989"/>
    </source>
</evidence>
<name>A0A2D6M007_9ARCH</name>
<evidence type="ECO:0000256" key="2">
    <source>
        <dbReference type="ARBA" id="ARBA00022692"/>
    </source>
</evidence>
<protein>
    <submittedName>
        <fullName evidence="6">Polysaccharide biosynthesis protein</fullName>
    </submittedName>
</protein>
<keyword evidence="3" id="KW-0256">Endoplasmic reticulum</keyword>
<keyword evidence="5" id="KW-0472">Membrane</keyword>
<dbReference type="InterPro" id="IPR013969">
    <property type="entry name" value="Oligosacch_biosynth_Alg14"/>
</dbReference>